<evidence type="ECO:0000256" key="2">
    <source>
        <dbReference type="ARBA" id="ARBA00005402"/>
    </source>
</evidence>
<comment type="similarity">
    <text evidence="2">Belongs to the ERG4/ERG24 family.</text>
</comment>
<dbReference type="GO" id="GO:0050613">
    <property type="term" value="F:Delta14-sterol reductase activity"/>
    <property type="evidence" value="ECO:0007669"/>
    <property type="project" value="TreeGrafter"/>
</dbReference>
<feature type="transmembrane region" description="Helical" evidence="11">
    <location>
        <begin position="238"/>
        <end position="256"/>
    </location>
</feature>
<dbReference type="Pfam" id="PF01222">
    <property type="entry name" value="ERG4_ERG24"/>
    <property type="match status" value="1"/>
</dbReference>
<accession>A0A182SAD2</accession>
<feature type="transmembrane region" description="Helical" evidence="11">
    <location>
        <begin position="329"/>
        <end position="348"/>
    </location>
</feature>
<keyword evidence="8" id="KW-0675">Receptor</keyword>
<comment type="subcellular location">
    <subcellularLocation>
        <location evidence="1">Nucleus inner membrane</location>
        <topology evidence="1">Multi-pass membrane protein</topology>
    </subcellularLocation>
</comment>
<evidence type="ECO:0000256" key="4">
    <source>
        <dbReference type="ARBA" id="ARBA00022692"/>
    </source>
</evidence>
<evidence type="ECO:0000256" key="1">
    <source>
        <dbReference type="ARBA" id="ARBA00004473"/>
    </source>
</evidence>
<evidence type="ECO:0000256" key="9">
    <source>
        <dbReference type="ARBA" id="ARBA00023242"/>
    </source>
</evidence>
<keyword evidence="4 11" id="KW-0812">Transmembrane</keyword>
<dbReference type="VEuPathDB" id="VectorBase:AMAM002834"/>
<dbReference type="AlphaFoldDB" id="A0A182SAD2"/>
<keyword evidence="5 11" id="KW-1133">Transmembrane helix</keyword>
<feature type="transmembrane region" description="Helical" evidence="11">
    <location>
        <begin position="146"/>
        <end position="165"/>
    </location>
</feature>
<protein>
    <recommendedName>
        <fullName evidence="14">Steroid 5-alpha reductase C-terminal domain-containing protein</fullName>
    </recommendedName>
</protein>
<evidence type="ECO:0000256" key="8">
    <source>
        <dbReference type="ARBA" id="ARBA00023170"/>
    </source>
</evidence>
<feature type="transmembrane region" description="Helical" evidence="11">
    <location>
        <begin position="524"/>
        <end position="544"/>
    </location>
</feature>
<dbReference type="EnsemblMetazoa" id="AMAM002834-RA">
    <property type="protein sequence ID" value="AMAM002834-PA"/>
    <property type="gene ID" value="AMAM002834"/>
</dbReference>
<feature type="transmembrane region" description="Helical" evidence="11">
    <location>
        <begin position="444"/>
        <end position="462"/>
    </location>
</feature>
<dbReference type="Gene3D" id="1.20.120.1630">
    <property type="match status" value="1"/>
</dbReference>
<dbReference type="InterPro" id="IPR001171">
    <property type="entry name" value="ERG24_DHCR-like"/>
</dbReference>
<feature type="compositionally biased region" description="Polar residues" evidence="10">
    <location>
        <begin position="64"/>
        <end position="100"/>
    </location>
</feature>
<name>A0A182SAD2_9DIPT</name>
<reference evidence="12" key="2">
    <citation type="submission" date="2020-05" db="UniProtKB">
        <authorList>
            <consortium name="EnsemblMetazoa"/>
        </authorList>
    </citation>
    <scope>IDENTIFICATION</scope>
    <source>
        <strain evidence="12">maculatus3</strain>
    </source>
</reference>
<evidence type="ECO:0000256" key="3">
    <source>
        <dbReference type="ARBA" id="ARBA00022553"/>
    </source>
</evidence>
<dbReference type="FunFam" id="1.20.120.1630:FF:000013">
    <property type="entry name" value="Lamin-B receptor-like Protein"/>
    <property type="match status" value="1"/>
</dbReference>
<evidence type="ECO:0008006" key="14">
    <source>
        <dbReference type="Google" id="ProtNLM"/>
    </source>
</evidence>
<evidence type="ECO:0000256" key="11">
    <source>
        <dbReference type="SAM" id="Phobius"/>
    </source>
</evidence>
<keyword evidence="7 11" id="KW-0472">Membrane</keyword>
<keyword evidence="6" id="KW-0238">DNA-binding</keyword>
<feature type="transmembrane region" description="Helical" evidence="11">
    <location>
        <begin position="199"/>
        <end position="218"/>
    </location>
</feature>
<evidence type="ECO:0000256" key="6">
    <source>
        <dbReference type="ARBA" id="ARBA00023125"/>
    </source>
</evidence>
<dbReference type="PANTHER" id="PTHR21257:SF55">
    <property type="entry name" value="DELTA(14)-STEROL REDUCTASE LBR"/>
    <property type="match status" value="1"/>
</dbReference>
<feature type="region of interest" description="Disordered" evidence="10">
    <location>
        <begin position="64"/>
        <end position="137"/>
    </location>
</feature>
<dbReference type="GO" id="GO:0006695">
    <property type="term" value="P:cholesterol biosynthetic process"/>
    <property type="evidence" value="ECO:0007669"/>
    <property type="project" value="TreeGrafter"/>
</dbReference>
<keyword evidence="9" id="KW-0539">Nucleus</keyword>
<dbReference type="GO" id="GO:0005789">
    <property type="term" value="C:endoplasmic reticulum membrane"/>
    <property type="evidence" value="ECO:0007669"/>
    <property type="project" value="TreeGrafter"/>
</dbReference>
<feature type="transmembrane region" description="Helical" evidence="11">
    <location>
        <begin position="268"/>
        <end position="288"/>
    </location>
</feature>
<reference evidence="13" key="1">
    <citation type="submission" date="2013-09" db="EMBL/GenBank/DDBJ databases">
        <title>The Genome Sequence of Anopheles maculatus species B.</title>
        <authorList>
            <consortium name="The Broad Institute Genomics Platform"/>
            <person name="Neafsey D.E."/>
            <person name="Besansky N."/>
            <person name="Howell P."/>
            <person name="Walton C."/>
            <person name="Young S.K."/>
            <person name="Zeng Q."/>
            <person name="Gargeya S."/>
            <person name="Fitzgerald M."/>
            <person name="Haas B."/>
            <person name="Abouelleil A."/>
            <person name="Allen A.W."/>
            <person name="Alvarado L."/>
            <person name="Arachchi H.M."/>
            <person name="Berlin A.M."/>
            <person name="Chapman S.B."/>
            <person name="Gainer-Dewar J."/>
            <person name="Goldberg J."/>
            <person name="Griggs A."/>
            <person name="Gujja S."/>
            <person name="Hansen M."/>
            <person name="Howarth C."/>
            <person name="Imamovic A."/>
            <person name="Ireland A."/>
            <person name="Larimer J."/>
            <person name="McCowan C."/>
            <person name="Murphy C."/>
            <person name="Pearson M."/>
            <person name="Poon T.W."/>
            <person name="Priest M."/>
            <person name="Roberts A."/>
            <person name="Saif S."/>
            <person name="Shea T."/>
            <person name="Sisk P."/>
            <person name="Sykes S."/>
            <person name="Wortman J."/>
            <person name="Nusbaum C."/>
            <person name="Birren B."/>
        </authorList>
    </citation>
    <scope>NUCLEOTIDE SEQUENCE [LARGE SCALE GENOMIC DNA]</scope>
    <source>
        <strain evidence="13">maculatus3</strain>
    </source>
</reference>
<proteinExistence type="inferred from homology"/>
<keyword evidence="3" id="KW-0597">Phosphoprotein</keyword>
<feature type="compositionally biased region" description="Basic and acidic residues" evidence="10">
    <location>
        <begin position="11"/>
        <end position="25"/>
    </location>
</feature>
<dbReference type="GO" id="GO:0005637">
    <property type="term" value="C:nuclear inner membrane"/>
    <property type="evidence" value="ECO:0007669"/>
    <property type="project" value="UniProtKB-SubCell"/>
</dbReference>
<evidence type="ECO:0000256" key="7">
    <source>
        <dbReference type="ARBA" id="ARBA00023136"/>
    </source>
</evidence>
<feature type="region of interest" description="Disordered" evidence="10">
    <location>
        <begin position="1"/>
        <end position="25"/>
    </location>
</feature>
<organism evidence="12 13">
    <name type="scientific">Anopheles maculatus</name>
    <dbReference type="NCBI Taxonomy" id="74869"/>
    <lineage>
        <taxon>Eukaryota</taxon>
        <taxon>Metazoa</taxon>
        <taxon>Ecdysozoa</taxon>
        <taxon>Arthropoda</taxon>
        <taxon>Hexapoda</taxon>
        <taxon>Insecta</taxon>
        <taxon>Pterygota</taxon>
        <taxon>Neoptera</taxon>
        <taxon>Endopterygota</taxon>
        <taxon>Diptera</taxon>
        <taxon>Nematocera</taxon>
        <taxon>Culicoidea</taxon>
        <taxon>Culicidae</taxon>
        <taxon>Anophelinae</taxon>
        <taxon>Anopheles</taxon>
        <taxon>Anopheles maculatus group</taxon>
    </lineage>
</organism>
<evidence type="ECO:0000313" key="13">
    <source>
        <dbReference type="Proteomes" id="UP000075901"/>
    </source>
</evidence>
<evidence type="ECO:0000256" key="10">
    <source>
        <dbReference type="SAM" id="MobiDB-lite"/>
    </source>
</evidence>
<evidence type="ECO:0000313" key="12">
    <source>
        <dbReference type="EnsemblMetazoa" id="AMAM002834-PA"/>
    </source>
</evidence>
<dbReference type="PANTHER" id="PTHR21257">
    <property type="entry name" value="DELTA(14)-STEROL REDUCTASE"/>
    <property type="match status" value="1"/>
</dbReference>
<keyword evidence="13" id="KW-1185">Reference proteome</keyword>
<evidence type="ECO:0000256" key="5">
    <source>
        <dbReference type="ARBA" id="ARBA00022989"/>
    </source>
</evidence>
<sequence>ATKAPEPVKVSPEEPRRSQRIRASEEKVDTVLQSLKKSPIDKRLSTILDDAEVSGIMAGRMSSLSKSMTPNVSRRSNAITPTTATDRSRVTMSRSMSALQDYSDHEDEGDNFQSFRRTNDNGIGDKSPHTQRALSRPPLHEQQVEFGGVLGAAALLLALPLFTFVTNHFCSGAHRDCRFVVPKSWTEFSTVSTYVNKEIGALYALFVCGVALLTGLPVGKQVSLTNDSHQKSTHIFNGLLVAFGTGLTTFVAEYCYKYPLLSVISRGYNQLLVLSLLTALLVALVALVKARKVVGMAANPYGKSGNLLVDFYAGREINPTVLHVFNLKLITYHVSLVLALLFNGIILYRNLHFAALPEQVVGAPLQERLLYSLQHLTCEPVPVAAAGLTLLYLLDLLSYEHHMAASFELQQEGFGAQMLLRYAIFPFALTLLPKYVAAHKLADVPLWAVAVCVAVALVGLFVKRASMRLKYLYRLNPLGEKVACLETYPTFQGRRLLVAKWWRIVRQPNYVGDVLQNVALLPLLYWRFAWPPLLAVLFTVLVLVHRAKRLNRRNAQKYESSWVRYCNAVPHLLVPRVY</sequence>
<dbReference type="Proteomes" id="UP000075901">
    <property type="component" value="Unassembled WGS sequence"/>
</dbReference>
<dbReference type="GO" id="GO:0003677">
    <property type="term" value="F:DNA binding"/>
    <property type="evidence" value="ECO:0007669"/>
    <property type="project" value="UniProtKB-KW"/>
</dbReference>